<feature type="domain" description="Dienelactone hydrolase" evidence="2">
    <location>
        <begin position="31"/>
        <end position="239"/>
    </location>
</feature>
<keyword evidence="3" id="KW-0378">Hydrolase</keyword>
<feature type="chain" id="PRO_5003654702" evidence="1">
    <location>
        <begin position="19"/>
        <end position="242"/>
    </location>
</feature>
<dbReference type="KEGG" id="mec:Q7C_2571"/>
<organism evidence="3 4">
    <name type="scientific">Methylophaga frappieri (strain ATCC BAA-2434 / DSM 25690 / JAM7)</name>
    <dbReference type="NCBI Taxonomy" id="754477"/>
    <lineage>
        <taxon>Bacteria</taxon>
        <taxon>Pseudomonadati</taxon>
        <taxon>Pseudomonadota</taxon>
        <taxon>Gammaproteobacteria</taxon>
        <taxon>Thiotrichales</taxon>
        <taxon>Piscirickettsiaceae</taxon>
        <taxon>Methylophaga</taxon>
    </lineage>
</organism>
<evidence type="ECO:0000313" key="3">
    <source>
        <dbReference type="EMBL" id="AFJ03692.1"/>
    </source>
</evidence>
<gene>
    <name evidence="3" type="ordered locus">Q7C_2571</name>
</gene>
<dbReference type="Proteomes" id="UP000009145">
    <property type="component" value="Chromosome"/>
</dbReference>
<dbReference type="InterPro" id="IPR050261">
    <property type="entry name" value="FrsA_esterase"/>
</dbReference>
<evidence type="ECO:0000259" key="2">
    <source>
        <dbReference type="Pfam" id="PF01738"/>
    </source>
</evidence>
<name>I1YL99_METFJ</name>
<feature type="signal peptide" evidence="1">
    <location>
        <begin position="1"/>
        <end position="18"/>
    </location>
</feature>
<dbReference type="AlphaFoldDB" id="I1YL99"/>
<dbReference type="EMBL" id="CP003380">
    <property type="protein sequence ID" value="AFJ03692.1"/>
    <property type="molecule type" value="Genomic_DNA"/>
</dbReference>
<dbReference type="GO" id="GO:0016787">
    <property type="term" value="F:hydrolase activity"/>
    <property type="evidence" value="ECO:0007669"/>
    <property type="project" value="UniProtKB-KW"/>
</dbReference>
<keyword evidence="4" id="KW-1185">Reference proteome</keyword>
<dbReference type="HOGENOM" id="CLU_054590_3_2_6"/>
<dbReference type="PANTHER" id="PTHR22946:SF0">
    <property type="entry name" value="DIENELACTONE HYDROLASE DOMAIN-CONTAINING PROTEIN"/>
    <property type="match status" value="1"/>
</dbReference>
<evidence type="ECO:0000256" key="1">
    <source>
        <dbReference type="SAM" id="SignalP"/>
    </source>
</evidence>
<dbReference type="SUPFAM" id="SSF53474">
    <property type="entry name" value="alpha/beta-Hydrolases"/>
    <property type="match status" value="1"/>
</dbReference>
<dbReference type="OrthoDB" id="9787933at2"/>
<proteinExistence type="predicted"/>
<keyword evidence="1" id="KW-0732">Signal</keyword>
<dbReference type="InterPro" id="IPR002925">
    <property type="entry name" value="Dienelactn_hydro"/>
</dbReference>
<dbReference type="RefSeq" id="WP_014705110.1">
    <property type="nucleotide sequence ID" value="NC_017856.1"/>
</dbReference>
<accession>I1YL99</accession>
<protein>
    <submittedName>
        <fullName evidence="3">Dienelactone hydrolase and related enzyme</fullName>
    </submittedName>
</protein>
<dbReference type="InterPro" id="IPR029058">
    <property type="entry name" value="AB_hydrolase_fold"/>
</dbReference>
<reference evidence="3 4" key="1">
    <citation type="journal article" date="2012" name="J. Bacteriol.">
        <title>Complete genome sequences of Methylophaga sp. strain JAM1 and Methylophaga sp. strain JAM7.</title>
        <authorList>
            <person name="Villeneuve C."/>
            <person name="Martineau C."/>
            <person name="Mauffrey F."/>
            <person name="Villemur R."/>
        </authorList>
    </citation>
    <scope>NUCLEOTIDE SEQUENCE [LARGE SCALE GENOMIC DNA]</scope>
    <source>
        <strain evidence="3 4">JAM7</strain>
    </source>
</reference>
<evidence type="ECO:0000313" key="4">
    <source>
        <dbReference type="Proteomes" id="UP000009145"/>
    </source>
</evidence>
<dbReference type="Pfam" id="PF01738">
    <property type="entry name" value="DLH"/>
    <property type="match status" value="1"/>
</dbReference>
<sequence precursor="true">MKSIFAVFFMLLSLNVAAESISHRINDEAFESYYLSPDANAPLVILLHDWDGVTDYEKWRAEKLYQLGYAVFVPDLYGAGIRPEAIPDRQAQTAKLYRDRQRMRTLIEGGIEKAKMLGANTENAVLIGYCFGGTAALEMARSGLDMQGFVAIHGGLGTPADQDYKQVKSEILVQHGAADAKISMADFAALGIAMERDKVDHEMIAYGGAGHSFSKPGNDKYNAKADAESWARLLRFLESKLN</sequence>
<dbReference type="eggNOG" id="COG0412">
    <property type="taxonomic scope" value="Bacteria"/>
</dbReference>
<dbReference type="Gene3D" id="3.40.50.1820">
    <property type="entry name" value="alpha/beta hydrolase"/>
    <property type="match status" value="1"/>
</dbReference>
<dbReference type="PANTHER" id="PTHR22946">
    <property type="entry name" value="DIENELACTONE HYDROLASE DOMAIN-CONTAINING PROTEIN-RELATED"/>
    <property type="match status" value="1"/>
</dbReference>
<dbReference type="PATRIC" id="fig|754477.3.peg.2525"/>